<dbReference type="Proteomes" id="UP000039370">
    <property type="component" value="Unassembled WGS sequence"/>
</dbReference>
<accession>A0A0B7IN13</accession>
<gene>
    <name evidence="1" type="ORF">CCAN11_230002</name>
</gene>
<organism evidence="1 2">
    <name type="scientific">Capnocytophaga canimorsus</name>
    <dbReference type="NCBI Taxonomy" id="28188"/>
    <lineage>
        <taxon>Bacteria</taxon>
        <taxon>Pseudomonadati</taxon>
        <taxon>Bacteroidota</taxon>
        <taxon>Flavobacteriia</taxon>
        <taxon>Flavobacteriales</taxon>
        <taxon>Flavobacteriaceae</taxon>
        <taxon>Capnocytophaga</taxon>
    </lineage>
</organism>
<reference evidence="2" key="1">
    <citation type="submission" date="2015-01" db="EMBL/GenBank/DDBJ databases">
        <authorList>
            <person name="MANFREDI Pablo"/>
        </authorList>
    </citation>
    <scope>NUCLEOTIDE SEQUENCE [LARGE SCALE GENOMIC DNA]</scope>
    <source>
        <strain evidence="2">Cc11</strain>
    </source>
</reference>
<evidence type="ECO:0000313" key="2">
    <source>
        <dbReference type="Proteomes" id="UP000039370"/>
    </source>
</evidence>
<dbReference type="EMBL" id="CDOK01000146">
    <property type="protein sequence ID" value="CEN51373.1"/>
    <property type="molecule type" value="Genomic_DNA"/>
</dbReference>
<protein>
    <submittedName>
        <fullName evidence="1">Uncharacterized protein</fullName>
    </submittedName>
</protein>
<evidence type="ECO:0000313" key="1">
    <source>
        <dbReference type="EMBL" id="CEN51373.1"/>
    </source>
</evidence>
<sequence length="33" mass="3988">MGNSEGRKWLQSLFKDWAEKDLTNLVRHFRNNP</sequence>
<proteinExistence type="predicted"/>
<dbReference type="AlphaFoldDB" id="A0A0B7IN13"/>
<name>A0A0B7IN13_9FLAO</name>